<dbReference type="Pfam" id="PF01058">
    <property type="entry name" value="Oxidored_q6"/>
    <property type="match status" value="1"/>
</dbReference>
<keyword evidence="9" id="KW-1185">Reference proteome</keyword>
<comment type="cofactor">
    <cofactor evidence="1">
        <name>[4Fe-4S] cluster</name>
        <dbReference type="ChEBI" id="CHEBI:49883"/>
    </cofactor>
</comment>
<dbReference type="PANTHER" id="PTHR42989">
    <property type="entry name" value="HYDROGENASE-4 COMPONENT I"/>
    <property type="match status" value="1"/>
</dbReference>
<dbReference type="GO" id="GO:0051539">
    <property type="term" value="F:4 iron, 4 sulfur cluster binding"/>
    <property type="evidence" value="ECO:0007669"/>
    <property type="project" value="UniProtKB-KW"/>
</dbReference>
<dbReference type="Proteomes" id="UP000663505">
    <property type="component" value="Chromosome"/>
</dbReference>
<protein>
    <submittedName>
        <fullName evidence="8">NADH-quinone oxidoreductase subunit B family protein</fullName>
    </submittedName>
</protein>
<dbReference type="AlphaFoldDB" id="A0A9X7VY71"/>
<dbReference type="EMBL" id="CP071182">
    <property type="protein sequence ID" value="QSO47218.1"/>
    <property type="molecule type" value="Genomic_DNA"/>
</dbReference>
<dbReference type="NCBIfam" id="NF005012">
    <property type="entry name" value="PRK06411.1"/>
    <property type="match status" value="1"/>
</dbReference>
<dbReference type="InterPro" id="IPR006137">
    <property type="entry name" value="NADH_UbQ_OxRdtase-like_20kDa"/>
</dbReference>
<evidence type="ECO:0000256" key="6">
    <source>
        <dbReference type="ARBA" id="ARBA00023014"/>
    </source>
</evidence>
<keyword evidence="5" id="KW-0408">Iron</keyword>
<sequence>MTTKVSDWSRVGDETKLRKKLQKVFRRSLFVRHIDVGSCNACESEVLALSNPYYNFHRLGLFFTASPRHADVLLVTGALTHAMQPILLETYKAMPEPRIVIAAGVCALHGGVFVNSAQFAGPVDSILPVDAFVPGCPPTPYALINGILTALENRQRVRAND</sequence>
<dbReference type="Gene3D" id="3.40.50.12280">
    <property type="match status" value="1"/>
</dbReference>
<evidence type="ECO:0000313" key="8">
    <source>
        <dbReference type="EMBL" id="QSO47218.1"/>
    </source>
</evidence>
<name>A0A9X7VY71_9BACL</name>
<keyword evidence="6" id="KW-0411">Iron-sulfur</keyword>
<dbReference type="InterPro" id="IPR052375">
    <property type="entry name" value="Complex_I_20kDa-like"/>
</dbReference>
<evidence type="ECO:0000256" key="1">
    <source>
        <dbReference type="ARBA" id="ARBA00001966"/>
    </source>
</evidence>
<dbReference type="KEGG" id="afx:JZ786_22955"/>
<gene>
    <name evidence="8" type="ORF">JZ786_22955</name>
</gene>
<evidence type="ECO:0000256" key="2">
    <source>
        <dbReference type="ARBA" id="ARBA00009173"/>
    </source>
</evidence>
<evidence type="ECO:0000259" key="7">
    <source>
        <dbReference type="Pfam" id="PF01058"/>
    </source>
</evidence>
<evidence type="ECO:0000256" key="4">
    <source>
        <dbReference type="ARBA" id="ARBA00022723"/>
    </source>
</evidence>
<dbReference type="GO" id="GO:0046872">
    <property type="term" value="F:metal ion binding"/>
    <property type="evidence" value="ECO:0007669"/>
    <property type="project" value="UniProtKB-KW"/>
</dbReference>
<accession>A0A9X7VY71</accession>
<dbReference type="SUPFAM" id="SSF56770">
    <property type="entry name" value="HydA/Nqo6-like"/>
    <property type="match status" value="1"/>
</dbReference>
<evidence type="ECO:0000256" key="5">
    <source>
        <dbReference type="ARBA" id="ARBA00023004"/>
    </source>
</evidence>
<reference evidence="8 9" key="1">
    <citation type="submission" date="2021-02" db="EMBL/GenBank/DDBJ databases">
        <title>Alicyclobacillus curvatus sp. nov. and Alicyclobacillus mengziensis sp. nov., two acidophilic bacteria isolated from acid mine drainage.</title>
        <authorList>
            <person name="Huang Y."/>
        </authorList>
    </citation>
    <scope>NUCLEOTIDE SEQUENCE [LARGE SCALE GENOMIC DNA]</scope>
    <source>
        <strain evidence="8 9">S30H14</strain>
    </source>
</reference>
<comment type="similarity">
    <text evidence="2">Belongs to the complex I 20 kDa subunit family.</text>
</comment>
<feature type="domain" description="NADH:ubiquinone oxidoreductase-like 20kDa subunit" evidence="7">
    <location>
        <begin position="39"/>
        <end position="148"/>
    </location>
</feature>
<keyword evidence="4" id="KW-0479">Metal-binding</keyword>
<evidence type="ECO:0000256" key="3">
    <source>
        <dbReference type="ARBA" id="ARBA00022485"/>
    </source>
</evidence>
<proteinExistence type="inferred from homology"/>
<dbReference type="PANTHER" id="PTHR42989:SF1">
    <property type="entry name" value="FORMATE HYDROGENLYASE SUBUNIT 7-RELATED"/>
    <property type="match status" value="1"/>
</dbReference>
<keyword evidence="3" id="KW-0004">4Fe-4S</keyword>
<dbReference type="RefSeq" id="WP_206656575.1">
    <property type="nucleotide sequence ID" value="NZ_CP071182.1"/>
</dbReference>
<organism evidence="8 9">
    <name type="scientific">Alicyclobacillus mengziensis</name>
    <dbReference type="NCBI Taxonomy" id="2931921"/>
    <lineage>
        <taxon>Bacteria</taxon>
        <taxon>Bacillati</taxon>
        <taxon>Bacillota</taxon>
        <taxon>Bacilli</taxon>
        <taxon>Bacillales</taxon>
        <taxon>Alicyclobacillaceae</taxon>
        <taxon>Alicyclobacillus</taxon>
    </lineage>
</organism>
<evidence type="ECO:0000313" key="9">
    <source>
        <dbReference type="Proteomes" id="UP000663505"/>
    </source>
</evidence>